<gene>
    <name evidence="2" type="ORF">DYB26_005594</name>
</gene>
<comment type="caution">
    <text evidence="2">The sequence shown here is derived from an EMBL/GenBank/DDBJ whole genome shotgun (WGS) entry which is preliminary data.</text>
</comment>
<organism evidence="2 3">
    <name type="scientific">Aphanomyces astaci</name>
    <name type="common">Crayfish plague agent</name>
    <dbReference type="NCBI Taxonomy" id="112090"/>
    <lineage>
        <taxon>Eukaryota</taxon>
        <taxon>Sar</taxon>
        <taxon>Stramenopiles</taxon>
        <taxon>Oomycota</taxon>
        <taxon>Saprolegniomycetes</taxon>
        <taxon>Saprolegniales</taxon>
        <taxon>Verrucalvaceae</taxon>
        <taxon>Aphanomyces</taxon>
    </lineage>
</organism>
<accession>A0A3R6Y113</accession>
<evidence type="ECO:0000259" key="1">
    <source>
        <dbReference type="Pfam" id="PF03184"/>
    </source>
</evidence>
<dbReference type="GO" id="GO:0003676">
    <property type="term" value="F:nucleic acid binding"/>
    <property type="evidence" value="ECO:0007669"/>
    <property type="project" value="InterPro"/>
</dbReference>
<protein>
    <recommendedName>
        <fullName evidence="1">DDE-1 domain-containing protein</fullName>
    </recommendedName>
</protein>
<dbReference type="EMBL" id="QUTF01005470">
    <property type="protein sequence ID" value="RHZ41158.1"/>
    <property type="molecule type" value="Genomic_DNA"/>
</dbReference>
<dbReference type="AlphaFoldDB" id="A0A3R6Y113"/>
<dbReference type="Proteomes" id="UP000286510">
    <property type="component" value="Unassembled WGS sequence"/>
</dbReference>
<proteinExistence type="predicted"/>
<dbReference type="Pfam" id="PF03184">
    <property type="entry name" value="DDE_1"/>
    <property type="match status" value="1"/>
</dbReference>
<feature type="domain" description="DDE-1" evidence="1">
    <location>
        <begin position="47"/>
        <end position="216"/>
    </location>
</feature>
<evidence type="ECO:0000313" key="3">
    <source>
        <dbReference type="Proteomes" id="UP000286510"/>
    </source>
</evidence>
<reference evidence="2 3" key="1">
    <citation type="submission" date="2018-08" db="EMBL/GenBank/DDBJ databases">
        <title>Aphanomyces genome sequencing and annotation.</title>
        <authorList>
            <person name="Minardi D."/>
            <person name="Oidtmann B."/>
            <person name="Van Der Giezen M."/>
            <person name="Studholme D.J."/>
        </authorList>
    </citation>
    <scope>NUCLEOTIDE SEQUENCE [LARGE SCALE GENOMIC DNA]</scope>
    <source>
        <strain evidence="2 3">FDL457</strain>
    </source>
</reference>
<sequence>MPALWILSTASNKEQALTKVHDEFARDFHREYPSYENDCIFNKHSMRTTAVIMAQADGQKLPLPLIIKGVPWARIETNAYPTFPRDHHYTMQENAWMDAVVWKQYLRDVLGESIEVPSVVLIDNFDCHVSEESYKIMHEELGSYICALPPNATSVCQPFDVRVMATFKRNLRNLWLYEEQLEGDNDEDLYSPTARQKRMAMALRVIAAWDIVAADII</sequence>
<dbReference type="InterPro" id="IPR004875">
    <property type="entry name" value="DDE_SF_endonuclease_dom"/>
</dbReference>
<name>A0A3R6Y113_APHAT</name>
<evidence type="ECO:0000313" key="2">
    <source>
        <dbReference type="EMBL" id="RHZ41158.1"/>
    </source>
</evidence>